<dbReference type="SUPFAM" id="SSF53300">
    <property type="entry name" value="vWA-like"/>
    <property type="match status" value="1"/>
</dbReference>
<dbReference type="Pfam" id="PF09967">
    <property type="entry name" value="DUF2201"/>
    <property type="match status" value="1"/>
</dbReference>
<dbReference type="PANTHER" id="PTHR38730:SF1">
    <property type="entry name" value="SLL7028 PROTEIN"/>
    <property type="match status" value="1"/>
</dbReference>
<keyword evidence="4" id="KW-1185">Reference proteome</keyword>
<dbReference type="PANTHER" id="PTHR38730">
    <property type="entry name" value="SLL7028 PROTEIN"/>
    <property type="match status" value="1"/>
</dbReference>
<feature type="domain" description="Putative metallopeptidase" evidence="2">
    <location>
        <begin position="7"/>
        <end position="281"/>
    </location>
</feature>
<accession>A0A1Y5RI16</accession>
<evidence type="ECO:0000259" key="1">
    <source>
        <dbReference type="Pfam" id="PF09967"/>
    </source>
</evidence>
<dbReference type="OrthoDB" id="9761650at2"/>
<dbReference type="RefSeq" id="WP_085877271.1">
    <property type="nucleotide sequence ID" value="NZ_FWFZ01000001.1"/>
</dbReference>
<dbReference type="AlphaFoldDB" id="A0A1Y5RI16"/>
<evidence type="ECO:0000313" key="4">
    <source>
        <dbReference type="Proteomes" id="UP000193900"/>
    </source>
</evidence>
<dbReference type="EMBL" id="FWFZ01000001">
    <property type="protein sequence ID" value="SLN18045.1"/>
    <property type="molecule type" value="Genomic_DNA"/>
</dbReference>
<dbReference type="Proteomes" id="UP000193900">
    <property type="component" value="Unassembled WGS sequence"/>
</dbReference>
<gene>
    <name evidence="3" type="ORF">ROA7023_00363</name>
</gene>
<dbReference type="Pfam" id="PF13203">
    <property type="entry name" value="DUF2201_N"/>
    <property type="match status" value="1"/>
</dbReference>
<dbReference type="InterPro" id="IPR025154">
    <property type="entry name" value="Put_metallopeptidase_dom"/>
</dbReference>
<dbReference type="InterPro" id="IPR018698">
    <property type="entry name" value="VWA-like_dom"/>
</dbReference>
<protein>
    <recommendedName>
        <fullName evidence="5">Metal-dependent peptidase</fullName>
    </recommendedName>
</protein>
<evidence type="ECO:0000313" key="3">
    <source>
        <dbReference type="EMBL" id="SLN18045.1"/>
    </source>
</evidence>
<feature type="domain" description="VWA-like" evidence="1">
    <location>
        <begin position="290"/>
        <end position="412"/>
    </location>
</feature>
<organism evidence="3 4">
    <name type="scientific">Roseisalinus antarcticus</name>
    <dbReference type="NCBI Taxonomy" id="254357"/>
    <lineage>
        <taxon>Bacteria</taxon>
        <taxon>Pseudomonadati</taxon>
        <taxon>Pseudomonadota</taxon>
        <taxon>Alphaproteobacteria</taxon>
        <taxon>Rhodobacterales</taxon>
        <taxon>Roseobacteraceae</taxon>
        <taxon>Roseisalinus</taxon>
    </lineage>
</organism>
<name>A0A1Y5RI16_9RHOB</name>
<dbReference type="InterPro" id="IPR036465">
    <property type="entry name" value="vWFA_dom_sf"/>
</dbReference>
<reference evidence="3 4" key="1">
    <citation type="submission" date="2017-03" db="EMBL/GenBank/DDBJ databases">
        <authorList>
            <person name="Afonso C.L."/>
            <person name="Miller P.J."/>
            <person name="Scott M.A."/>
            <person name="Spackman E."/>
            <person name="Goraichik I."/>
            <person name="Dimitrov K.M."/>
            <person name="Suarez D.L."/>
            <person name="Swayne D.E."/>
        </authorList>
    </citation>
    <scope>NUCLEOTIDE SEQUENCE [LARGE SCALE GENOMIC DNA]</scope>
    <source>
        <strain evidence="3 4">CECT 7023</strain>
    </source>
</reference>
<proteinExistence type="predicted"/>
<evidence type="ECO:0000259" key="2">
    <source>
        <dbReference type="Pfam" id="PF13203"/>
    </source>
</evidence>
<sequence length="414" mass="44019">MTTTPRHSTRAHPALQALAEADPAIAALSLWCAHRDGSDTRTDGATITYGPDFAELPFHEQTGLAAHHVLHVALRHPARLAGLQSRLGEGFAPDLYNLAADALVNEALLLAGHALPRPAVTLTGLLSESLGQDLAPEAALAEWDVDRLYHALAGRASGPGGAGGKARTYARERSFDPDLDPSPGGAEDAGDVEEAARWRQHIARAMDAGRQAGRGLGRIGHRIADIPEPRTPWEVILRGLLARAVTVLPQPSHRRPARRWIAGVAEAARTGGPTPGFEPGRRPLTDVPRIALAIDASGSIDDARLALFWGEVTGIARRMRAELHLMVFDDQVRVRDRVDPTQTRLSLPELPRGGGTDFRPVVAEALGLGAAALVILTDLEGDPGPAPSGLPVIWALPDAGRRTPPYGRILDLSA</sequence>
<evidence type="ECO:0008006" key="5">
    <source>
        <dbReference type="Google" id="ProtNLM"/>
    </source>
</evidence>